<comment type="caution">
    <text evidence="1">The sequence shown here is derived from an EMBL/GenBank/DDBJ whole genome shotgun (WGS) entry which is preliminary data.</text>
</comment>
<organism evidence="1 2">
    <name type="scientific">Vararia minispora EC-137</name>
    <dbReference type="NCBI Taxonomy" id="1314806"/>
    <lineage>
        <taxon>Eukaryota</taxon>
        <taxon>Fungi</taxon>
        <taxon>Dikarya</taxon>
        <taxon>Basidiomycota</taxon>
        <taxon>Agaricomycotina</taxon>
        <taxon>Agaricomycetes</taxon>
        <taxon>Russulales</taxon>
        <taxon>Lachnocladiaceae</taxon>
        <taxon>Vararia</taxon>
    </lineage>
</organism>
<name>A0ACB8Q942_9AGAM</name>
<sequence>MYMPKARGFRYIVVARDDLLRVSEGPRALCEFFWEQIYCRYGVIEQAVLKASAAFFANRITVTRSTGYSSYYLLHGCHPTLPLDLAEMTFLGPFYNSHMSTSDLLAHRIRQLAKLPEDIKHATAILKTHRLHSKEVFERKFHKRMVKEEYLTGTLILVRNTTPSYLGPFRVVLRTFGGSYILCKVDSAELTTRFAAFRIIPYISRNDEDIRQLNTQEMENSGDEFFEPPVEMSTDSCRGTRI</sequence>
<evidence type="ECO:0000313" key="1">
    <source>
        <dbReference type="EMBL" id="KAI0028229.1"/>
    </source>
</evidence>
<protein>
    <submittedName>
        <fullName evidence="1">Uncharacterized protein</fullName>
    </submittedName>
</protein>
<accession>A0ACB8Q942</accession>
<reference evidence="1" key="2">
    <citation type="journal article" date="2022" name="New Phytol.">
        <title>Evolutionary transition to the ectomycorrhizal habit in the genomes of a hyperdiverse lineage of mushroom-forming fungi.</title>
        <authorList>
            <person name="Looney B."/>
            <person name="Miyauchi S."/>
            <person name="Morin E."/>
            <person name="Drula E."/>
            <person name="Courty P.E."/>
            <person name="Kohler A."/>
            <person name="Kuo A."/>
            <person name="LaButti K."/>
            <person name="Pangilinan J."/>
            <person name="Lipzen A."/>
            <person name="Riley R."/>
            <person name="Andreopoulos W."/>
            <person name="He G."/>
            <person name="Johnson J."/>
            <person name="Nolan M."/>
            <person name="Tritt A."/>
            <person name="Barry K.W."/>
            <person name="Grigoriev I.V."/>
            <person name="Nagy L.G."/>
            <person name="Hibbett D."/>
            <person name="Henrissat B."/>
            <person name="Matheny P.B."/>
            <person name="Labbe J."/>
            <person name="Martin F.M."/>
        </authorList>
    </citation>
    <scope>NUCLEOTIDE SEQUENCE</scope>
    <source>
        <strain evidence="1">EC-137</strain>
    </source>
</reference>
<gene>
    <name evidence="1" type="ORF">K488DRAFT_80778</name>
</gene>
<keyword evidence="2" id="KW-1185">Reference proteome</keyword>
<proteinExistence type="predicted"/>
<evidence type="ECO:0000313" key="2">
    <source>
        <dbReference type="Proteomes" id="UP000814128"/>
    </source>
</evidence>
<reference evidence="1" key="1">
    <citation type="submission" date="2021-02" db="EMBL/GenBank/DDBJ databases">
        <authorList>
            <consortium name="DOE Joint Genome Institute"/>
            <person name="Ahrendt S."/>
            <person name="Looney B.P."/>
            <person name="Miyauchi S."/>
            <person name="Morin E."/>
            <person name="Drula E."/>
            <person name="Courty P.E."/>
            <person name="Chicoki N."/>
            <person name="Fauchery L."/>
            <person name="Kohler A."/>
            <person name="Kuo A."/>
            <person name="Labutti K."/>
            <person name="Pangilinan J."/>
            <person name="Lipzen A."/>
            <person name="Riley R."/>
            <person name="Andreopoulos W."/>
            <person name="He G."/>
            <person name="Johnson J."/>
            <person name="Barry K.W."/>
            <person name="Grigoriev I.V."/>
            <person name="Nagy L."/>
            <person name="Hibbett D."/>
            <person name="Henrissat B."/>
            <person name="Matheny P.B."/>
            <person name="Labbe J."/>
            <person name="Martin F."/>
        </authorList>
    </citation>
    <scope>NUCLEOTIDE SEQUENCE</scope>
    <source>
        <strain evidence="1">EC-137</strain>
    </source>
</reference>
<dbReference type="Proteomes" id="UP000814128">
    <property type="component" value="Unassembled WGS sequence"/>
</dbReference>
<dbReference type="EMBL" id="MU273776">
    <property type="protein sequence ID" value="KAI0028229.1"/>
    <property type="molecule type" value="Genomic_DNA"/>
</dbReference>